<keyword evidence="4" id="KW-1185">Reference proteome</keyword>
<dbReference type="EMBL" id="QEKO01000005">
    <property type="protein sequence ID" value="PVY61034.1"/>
    <property type="molecule type" value="Genomic_DNA"/>
</dbReference>
<gene>
    <name evidence="3" type="ORF">C7440_3201</name>
</gene>
<feature type="compositionally biased region" description="Polar residues" evidence="1">
    <location>
        <begin position="1"/>
        <end position="16"/>
    </location>
</feature>
<keyword evidence="2" id="KW-0812">Transmembrane</keyword>
<reference evidence="3 4" key="1">
    <citation type="submission" date="2018-04" db="EMBL/GenBank/DDBJ databases">
        <title>Genomic Encyclopedia of Type Strains, Phase IV (KMG-IV): sequencing the most valuable type-strain genomes for metagenomic binning, comparative biology and taxonomic classification.</title>
        <authorList>
            <person name="Goeker M."/>
        </authorList>
    </citation>
    <scope>NUCLEOTIDE SEQUENCE [LARGE SCALE GENOMIC DNA]</scope>
    <source>
        <strain evidence="3 4">DSM 10065</strain>
    </source>
</reference>
<feature type="transmembrane region" description="Helical" evidence="2">
    <location>
        <begin position="29"/>
        <end position="54"/>
    </location>
</feature>
<dbReference type="STRING" id="1231391.GCA_000308195_01339"/>
<dbReference type="AlphaFoldDB" id="A0A2U1CJ75"/>
<accession>A0A2U1CJ75</accession>
<feature type="region of interest" description="Disordered" evidence="1">
    <location>
        <begin position="1"/>
        <end position="21"/>
    </location>
</feature>
<sequence length="126" mass="13832">MNDNDTQLAQAADSSQGGPGKDSLKTVAMVVYALEAVGYFVGITAVVGVIIAHIKIGEARGTWLESHFRWQIRTFWYSLLWGIVGVVLLAVMIGYLVLLGVLVWSIYRVAKGWLRLIDGKAMYTAT</sequence>
<evidence type="ECO:0000313" key="4">
    <source>
        <dbReference type="Proteomes" id="UP000246145"/>
    </source>
</evidence>
<protein>
    <submittedName>
        <fullName evidence="3">Putative membrane protein</fullName>
    </submittedName>
</protein>
<evidence type="ECO:0000256" key="1">
    <source>
        <dbReference type="SAM" id="MobiDB-lite"/>
    </source>
</evidence>
<comment type="caution">
    <text evidence="3">The sequence shown here is derived from an EMBL/GenBank/DDBJ whole genome shotgun (WGS) entry which is preliminary data.</text>
</comment>
<dbReference type="RefSeq" id="WP_017523705.1">
    <property type="nucleotide sequence ID" value="NZ_JACCEX010000005.1"/>
</dbReference>
<organism evidence="3 4">
    <name type="scientific">Pusillimonas noertemannii</name>
    <dbReference type="NCBI Taxonomy" id="305977"/>
    <lineage>
        <taxon>Bacteria</taxon>
        <taxon>Pseudomonadati</taxon>
        <taxon>Pseudomonadota</taxon>
        <taxon>Betaproteobacteria</taxon>
        <taxon>Burkholderiales</taxon>
        <taxon>Alcaligenaceae</taxon>
        <taxon>Pusillimonas</taxon>
    </lineage>
</organism>
<evidence type="ECO:0000313" key="3">
    <source>
        <dbReference type="EMBL" id="PVY61034.1"/>
    </source>
</evidence>
<proteinExistence type="predicted"/>
<evidence type="ECO:0000256" key="2">
    <source>
        <dbReference type="SAM" id="Phobius"/>
    </source>
</evidence>
<keyword evidence="2" id="KW-0472">Membrane</keyword>
<dbReference type="Proteomes" id="UP000246145">
    <property type="component" value="Unassembled WGS sequence"/>
</dbReference>
<feature type="transmembrane region" description="Helical" evidence="2">
    <location>
        <begin position="75"/>
        <end position="107"/>
    </location>
</feature>
<name>A0A2U1CJ75_9BURK</name>
<keyword evidence="2" id="KW-1133">Transmembrane helix</keyword>